<dbReference type="Gene3D" id="1.20.1250.20">
    <property type="entry name" value="MFS general substrate transporter like domains"/>
    <property type="match status" value="1"/>
</dbReference>
<dbReference type="Pfam" id="PF07690">
    <property type="entry name" value="MFS_1"/>
    <property type="match status" value="1"/>
</dbReference>
<dbReference type="SUPFAM" id="SSF103473">
    <property type="entry name" value="MFS general substrate transporter"/>
    <property type="match status" value="1"/>
</dbReference>
<feature type="transmembrane region" description="Helical" evidence="7">
    <location>
        <begin position="167"/>
        <end position="188"/>
    </location>
</feature>
<dbReference type="KEGG" id="lol:LACOL_0425"/>
<keyword evidence="5 7" id="KW-0472">Membrane</keyword>
<reference evidence="10 11" key="1">
    <citation type="journal article" date="2015" name="Genome Announc.">
        <title>Expanding the biotechnology potential of lactobacilli through comparative genomics of 213 strains and associated genera.</title>
        <authorList>
            <person name="Sun Z."/>
            <person name="Harris H.M."/>
            <person name="McCann A."/>
            <person name="Guo C."/>
            <person name="Argimon S."/>
            <person name="Zhang W."/>
            <person name="Yang X."/>
            <person name="Jeffery I.B."/>
            <person name="Cooney J.C."/>
            <person name="Kagawa T.F."/>
            <person name="Liu W."/>
            <person name="Song Y."/>
            <person name="Salvetti E."/>
            <person name="Wrobel A."/>
            <person name="Rasinkangas P."/>
            <person name="Parkhill J."/>
            <person name="Rea M.C."/>
            <person name="O'Sullivan O."/>
            <person name="Ritari J."/>
            <person name="Douillard F.P."/>
            <person name="Paul Ross R."/>
            <person name="Yang R."/>
            <person name="Briner A.E."/>
            <person name="Felis G.E."/>
            <person name="de Vos W.M."/>
            <person name="Barrangou R."/>
            <person name="Klaenhammer T.R."/>
            <person name="Caufield P.W."/>
            <person name="Cui Y."/>
            <person name="Zhang H."/>
            <person name="O'Toole P.W."/>
        </authorList>
    </citation>
    <scope>NUCLEOTIDE SEQUENCE [LARGE SCALE GENOMIC DNA]</scope>
    <source>
        <strain evidence="10 11">DSM 15707</strain>
    </source>
</reference>
<gene>
    <name evidence="10" type="ORF">FC70_GL000872</name>
</gene>
<feature type="transmembrane region" description="Helical" evidence="7">
    <location>
        <begin position="241"/>
        <end position="258"/>
    </location>
</feature>
<keyword evidence="11" id="KW-1185">Reference proteome</keyword>
<dbReference type="RefSeq" id="WP_083478645.1">
    <property type="nucleotide sequence ID" value="NZ_AZFE01000031.1"/>
</dbReference>
<feature type="transmembrane region" description="Helical" evidence="7">
    <location>
        <begin position="104"/>
        <end position="124"/>
    </location>
</feature>
<feature type="transmembrane region" description="Helical" evidence="7">
    <location>
        <begin position="270"/>
        <end position="288"/>
    </location>
</feature>
<feature type="transmembrane region" description="Helical" evidence="7">
    <location>
        <begin position="333"/>
        <end position="350"/>
    </location>
</feature>
<dbReference type="PROSITE" id="PS51371">
    <property type="entry name" value="CBS"/>
    <property type="match status" value="2"/>
</dbReference>
<dbReference type="InterPro" id="IPR020846">
    <property type="entry name" value="MFS_dom"/>
</dbReference>
<dbReference type="EMBL" id="AZFE01000031">
    <property type="protein sequence ID" value="KRL55276.1"/>
    <property type="molecule type" value="Genomic_DNA"/>
</dbReference>
<dbReference type="InterPro" id="IPR046342">
    <property type="entry name" value="CBS_dom_sf"/>
</dbReference>
<evidence type="ECO:0000256" key="3">
    <source>
        <dbReference type="ARBA" id="ARBA00022692"/>
    </source>
</evidence>
<evidence type="ECO:0000256" key="5">
    <source>
        <dbReference type="ARBA" id="ARBA00023136"/>
    </source>
</evidence>
<keyword evidence="4 7" id="KW-1133">Transmembrane helix</keyword>
<dbReference type="PROSITE" id="PS50850">
    <property type="entry name" value="MFS"/>
    <property type="match status" value="1"/>
</dbReference>
<proteinExistence type="predicted"/>
<dbReference type="Gene3D" id="3.10.580.10">
    <property type="entry name" value="CBS-domain"/>
    <property type="match status" value="1"/>
</dbReference>
<organism evidence="10 11">
    <name type="scientific">Paucilactobacillus oligofermentans DSM 15707 = LMG 22743</name>
    <dbReference type="NCBI Taxonomy" id="1423778"/>
    <lineage>
        <taxon>Bacteria</taxon>
        <taxon>Bacillati</taxon>
        <taxon>Bacillota</taxon>
        <taxon>Bacilli</taxon>
        <taxon>Lactobacillales</taxon>
        <taxon>Lactobacillaceae</taxon>
        <taxon>Paucilactobacillus</taxon>
    </lineage>
</organism>
<evidence type="ECO:0000256" key="2">
    <source>
        <dbReference type="ARBA" id="ARBA00022448"/>
    </source>
</evidence>
<sequence>METTTKIWNKKFILLFITNLLMMAAFYASIPIIPIYCQQHGITGMKVGIVLTAMSIATIIFRPIAGYLLDNFNRYHVYLLFLGLFCLAFPSFILFPTFGALVLVRLYMGIVYSVCGSATMTLAGDVLPRANITAGISRFALTISIGMAFGPYIGIQVQNYVNSKTAFLIIFAMTVVAFICVCACQIKYPKVTRQKFAFKDTIHKPALPFMLNMMFLMVPFGAVIAYSSLFAQEMNLTATIPYFYICLVLGMLLSKFSTQKMIDNGRHRSLVYLSLALLMLTMASYAFLTTSVHLLVAGFLFGLGYGILQPLFQSFVTGTTPAPKRGVANATYMLSYDIGIGIGSFLMGSIQTSLGLANGFALTAISFVIGGIIYAVYVDRYYLKLKNQLGSTTTTDHVLQTQMERNVYTLPETANIQDALIYFSNHHISGAPIVDAAGHPLGFISDGDILRYLRTSEYPEVAPDGTDLFTALWQADADFNQKLTTLTSISALEISTRQSITIDANSSFESVCKLLSSVKIKKVPVVANQQIVGIITRSNITDYLTQRYLKNATTV</sequence>
<feature type="transmembrane region" description="Helical" evidence="7">
    <location>
        <begin position="47"/>
        <end position="65"/>
    </location>
</feature>
<dbReference type="Pfam" id="PF00571">
    <property type="entry name" value="CBS"/>
    <property type="match status" value="2"/>
</dbReference>
<dbReference type="STRING" id="1423778.FC70_GL000872"/>
<dbReference type="SMART" id="SM00116">
    <property type="entry name" value="CBS"/>
    <property type="match status" value="2"/>
</dbReference>
<feature type="transmembrane region" description="Helical" evidence="7">
    <location>
        <begin position="136"/>
        <end position="155"/>
    </location>
</feature>
<dbReference type="PANTHER" id="PTHR23531:SF1">
    <property type="entry name" value="QUINOLENE RESISTANCE PROTEIN NORA"/>
    <property type="match status" value="1"/>
</dbReference>
<dbReference type="CDD" id="cd17489">
    <property type="entry name" value="MFS_YfcJ_like"/>
    <property type="match status" value="1"/>
</dbReference>
<feature type="transmembrane region" description="Helical" evidence="7">
    <location>
        <begin position="356"/>
        <end position="377"/>
    </location>
</feature>
<dbReference type="InterPro" id="IPR011701">
    <property type="entry name" value="MFS"/>
</dbReference>
<dbReference type="GO" id="GO:0022857">
    <property type="term" value="F:transmembrane transporter activity"/>
    <property type="evidence" value="ECO:0007669"/>
    <property type="project" value="InterPro"/>
</dbReference>
<evidence type="ECO:0000256" key="6">
    <source>
        <dbReference type="PROSITE-ProRule" id="PRU00703"/>
    </source>
</evidence>
<keyword evidence="6" id="KW-0129">CBS domain</keyword>
<feature type="transmembrane region" description="Helical" evidence="7">
    <location>
        <begin position="294"/>
        <end position="312"/>
    </location>
</feature>
<evidence type="ECO:0000256" key="4">
    <source>
        <dbReference type="ARBA" id="ARBA00022989"/>
    </source>
</evidence>
<dbReference type="PANTHER" id="PTHR23531">
    <property type="entry name" value="QUINOLENE RESISTANCE PROTEIN NORA"/>
    <property type="match status" value="1"/>
</dbReference>
<feature type="domain" description="CBS" evidence="9">
    <location>
        <begin position="403"/>
        <end position="460"/>
    </location>
</feature>
<feature type="transmembrane region" description="Helical" evidence="7">
    <location>
        <begin position="12"/>
        <end position="35"/>
    </location>
</feature>
<dbReference type="PATRIC" id="fig|1423778.4.peg.905"/>
<evidence type="ECO:0000313" key="10">
    <source>
        <dbReference type="EMBL" id="KRL55276.1"/>
    </source>
</evidence>
<evidence type="ECO:0000256" key="7">
    <source>
        <dbReference type="SAM" id="Phobius"/>
    </source>
</evidence>
<feature type="domain" description="CBS" evidence="9">
    <location>
        <begin position="495"/>
        <end position="553"/>
    </location>
</feature>
<name>A0A0R1REW8_9LACO</name>
<comment type="subcellular location">
    <subcellularLocation>
        <location evidence="1">Cell membrane</location>
        <topology evidence="1">Multi-pass membrane protein</topology>
    </subcellularLocation>
</comment>
<feature type="domain" description="Major facilitator superfamily (MFS) profile" evidence="8">
    <location>
        <begin position="11"/>
        <end position="382"/>
    </location>
</feature>
<evidence type="ECO:0000256" key="1">
    <source>
        <dbReference type="ARBA" id="ARBA00004651"/>
    </source>
</evidence>
<dbReference type="InterPro" id="IPR052714">
    <property type="entry name" value="MFS_Exporter"/>
</dbReference>
<dbReference type="GO" id="GO:0005886">
    <property type="term" value="C:plasma membrane"/>
    <property type="evidence" value="ECO:0007669"/>
    <property type="project" value="UniProtKB-SubCell"/>
</dbReference>
<evidence type="ECO:0000259" key="8">
    <source>
        <dbReference type="PROSITE" id="PS50850"/>
    </source>
</evidence>
<feature type="transmembrane region" description="Helical" evidence="7">
    <location>
        <begin position="209"/>
        <end position="229"/>
    </location>
</feature>
<protein>
    <submittedName>
        <fullName evidence="10">Uncharacterized protein</fullName>
    </submittedName>
</protein>
<keyword evidence="3 7" id="KW-0812">Transmembrane</keyword>
<feature type="transmembrane region" description="Helical" evidence="7">
    <location>
        <begin position="77"/>
        <end position="98"/>
    </location>
</feature>
<accession>A0A0R1REW8</accession>
<dbReference type="InterPro" id="IPR000644">
    <property type="entry name" value="CBS_dom"/>
</dbReference>
<evidence type="ECO:0000259" key="9">
    <source>
        <dbReference type="PROSITE" id="PS51371"/>
    </source>
</evidence>
<dbReference type="Proteomes" id="UP000051697">
    <property type="component" value="Unassembled WGS sequence"/>
</dbReference>
<dbReference type="AlphaFoldDB" id="A0A0R1REW8"/>
<evidence type="ECO:0000313" key="11">
    <source>
        <dbReference type="Proteomes" id="UP000051697"/>
    </source>
</evidence>
<comment type="caution">
    <text evidence="10">The sequence shown here is derived from an EMBL/GenBank/DDBJ whole genome shotgun (WGS) entry which is preliminary data.</text>
</comment>
<dbReference type="SUPFAM" id="SSF54631">
    <property type="entry name" value="CBS-domain pair"/>
    <property type="match status" value="1"/>
</dbReference>
<dbReference type="InterPro" id="IPR036259">
    <property type="entry name" value="MFS_trans_sf"/>
</dbReference>
<keyword evidence="2" id="KW-0813">Transport</keyword>
<dbReference type="OrthoDB" id="9814001at2"/>